<dbReference type="PANTHER" id="PTHR46309">
    <property type="entry name" value="PHD FINGER PROTEIN 12"/>
    <property type="match status" value="1"/>
</dbReference>
<evidence type="ECO:0000256" key="6">
    <source>
        <dbReference type="PROSITE-ProRule" id="PRU00146"/>
    </source>
</evidence>
<keyword evidence="10" id="KW-1185">Reference proteome</keyword>
<protein>
    <submittedName>
        <fullName evidence="9">Uncharacterized protein</fullName>
    </submittedName>
</protein>
<dbReference type="GO" id="GO:0003714">
    <property type="term" value="F:transcription corepressor activity"/>
    <property type="evidence" value="ECO:0007669"/>
    <property type="project" value="InterPro"/>
</dbReference>
<dbReference type="InterPro" id="IPR013083">
    <property type="entry name" value="Znf_RING/FYVE/PHD"/>
</dbReference>
<dbReference type="InterPro" id="IPR014002">
    <property type="entry name" value="Agenet_dom_plant"/>
</dbReference>
<keyword evidence="5" id="KW-0539">Nucleus</keyword>
<dbReference type="GO" id="GO:0006357">
    <property type="term" value="P:regulation of transcription by RNA polymerase II"/>
    <property type="evidence" value="ECO:0007669"/>
    <property type="project" value="TreeGrafter"/>
</dbReference>
<organism evidence="9 10">
    <name type="scientific">Canna indica</name>
    <name type="common">Indian-shot</name>
    <dbReference type="NCBI Taxonomy" id="4628"/>
    <lineage>
        <taxon>Eukaryota</taxon>
        <taxon>Viridiplantae</taxon>
        <taxon>Streptophyta</taxon>
        <taxon>Embryophyta</taxon>
        <taxon>Tracheophyta</taxon>
        <taxon>Spermatophyta</taxon>
        <taxon>Magnoliopsida</taxon>
        <taxon>Liliopsida</taxon>
        <taxon>Zingiberales</taxon>
        <taxon>Cannaceae</taxon>
        <taxon>Canna</taxon>
    </lineage>
</organism>
<evidence type="ECO:0000313" key="10">
    <source>
        <dbReference type="Proteomes" id="UP001327560"/>
    </source>
</evidence>
<dbReference type="Gene3D" id="3.40.630.30">
    <property type="match status" value="1"/>
</dbReference>
<keyword evidence="2" id="KW-0479">Metal-binding</keyword>
<dbReference type="InterPro" id="IPR001965">
    <property type="entry name" value="Znf_PHD"/>
</dbReference>
<dbReference type="InterPro" id="IPR016181">
    <property type="entry name" value="Acyl_CoA_acyltransferase"/>
</dbReference>
<accession>A0AAQ3L0N6</accession>
<evidence type="ECO:0000259" key="8">
    <source>
        <dbReference type="PROSITE" id="PS51186"/>
    </source>
</evidence>
<feature type="domain" description="N-acetyltransferase" evidence="8">
    <location>
        <begin position="886"/>
        <end position="1041"/>
    </location>
</feature>
<dbReference type="InterPro" id="IPR059153">
    <property type="entry name" value="NSD_PHD-1st"/>
</dbReference>
<dbReference type="Pfam" id="PF23209">
    <property type="entry name" value="IDM1_C"/>
    <property type="match status" value="1"/>
</dbReference>
<dbReference type="SMART" id="SM00249">
    <property type="entry name" value="PHD"/>
    <property type="match status" value="2"/>
</dbReference>
<dbReference type="InterPro" id="IPR056511">
    <property type="entry name" value="IDM1_C"/>
</dbReference>
<keyword evidence="4" id="KW-0862">Zinc</keyword>
<keyword evidence="3 6" id="KW-0863">Zinc-finger</keyword>
<dbReference type="Pfam" id="PF22970">
    <property type="entry name" value="DUF7028"/>
    <property type="match status" value="3"/>
</dbReference>
<dbReference type="InterPro" id="IPR054292">
    <property type="entry name" value="DUF7028"/>
</dbReference>
<dbReference type="SUPFAM" id="SSF57903">
    <property type="entry name" value="FYVE/PHD zinc finger"/>
    <property type="match status" value="2"/>
</dbReference>
<evidence type="ECO:0000256" key="4">
    <source>
        <dbReference type="ARBA" id="ARBA00022833"/>
    </source>
</evidence>
<dbReference type="SUPFAM" id="SSF55729">
    <property type="entry name" value="Acyl-CoA N-acyltransferases (Nat)"/>
    <property type="match status" value="1"/>
</dbReference>
<dbReference type="InterPro" id="IPR042163">
    <property type="entry name" value="PHF12"/>
</dbReference>
<dbReference type="InterPro" id="IPR000182">
    <property type="entry name" value="GNAT_dom"/>
</dbReference>
<dbReference type="Pfam" id="PF23011">
    <property type="entry name" value="PHD-1st_NSD"/>
    <property type="match status" value="1"/>
</dbReference>
<dbReference type="InterPro" id="IPR032308">
    <property type="entry name" value="TDBD"/>
</dbReference>
<gene>
    <name evidence="9" type="ORF">Cni_G23603</name>
</gene>
<evidence type="ECO:0000256" key="2">
    <source>
        <dbReference type="ARBA" id="ARBA00022723"/>
    </source>
</evidence>
<dbReference type="GO" id="GO:0016747">
    <property type="term" value="F:acyltransferase activity, transferring groups other than amino-acyl groups"/>
    <property type="evidence" value="ECO:0007669"/>
    <property type="project" value="InterPro"/>
</dbReference>
<name>A0AAQ3L0N6_9LILI</name>
<dbReference type="InterPro" id="IPR011011">
    <property type="entry name" value="Znf_FYVE_PHD"/>
</dbReference>
<dbReference type="Pfam" id="PF16135">
    <property type="entry name" value="TDBD"/>
    <property type="match status" value="1"/>
</dbReference>
<dbReference type="InterPro" id="IPR019787">
    <property type="entry name" value="Znf_PHD-finger"/>
</dbReference>
<feature type="domain" description="PHD-type" evidence="7">
    <location>
        <begin position="745"/>
        <end position="790"/>
    </location>
</feature>
<dbReference type="PANTHER" id="PTHR46309:SF12">
    <property type="entry name" value="GB|AAC80581.1"/>
    <property type="match status" value="1"/>
</dbReference>
<sequence length="1049" mass="120176">MEICRQDFRPVPPHFSVQTSEFRYGLCVDALVEEVWWEGVIFDHHESSEERTVFFPDQGDEQLIITVDRLRLTQDWDGVSGSWKPRGQWLLLQVLQGFEHEGGLPVSIREIWYDLRATRAFQDQIKSWTSGTKDIWNALASELIRELWSVIIGTHVPLTQLDGLVQSIEVSGQVDYDKGFLQLSGRGKEAEKSDFSPKVLNDFILVCRDKSCSPELRKNLYVLRDLARSHLKAAGWKLVVSAEGRKYYVSPHGKRFASLVTACEAWKTAEEKKGTDCTNIMTYNHEFGDQGSFSNLTYKHDNGSWKPLVLSNPVYCHDAVELYAQIVGDTNPTPRNLILAELDRESLAEKVKRHLLALGWKIEISEGTVLRIRFSSPQGRIYYSLNQACYDVLRQHQKENEDIEPEYLPEAITEYESYIDSHVRNGRQECLHGNVKFLRLNAKKHLLFMGWSFWYKEKKNKQELCYRSPSGSNFGSLITACKEYLRDSKNSTMKIPSSVNNQKKINLELTNGHVESVKNDEHMMLSTVSNPATSNEFHPGHLLRGEAKRRSTFACNSSVSGEHKFRKLRIKMKNFNDSANLPSLLSPSHDNDLTCQPGQRNVCRQSKRKLVCQSGRQEHRPTKRAKHLVSSCRQHFGKTVITWLIENDILLLRQKVYCISNRDEQSRKEGRITQDGIKCMCCRTVFDPANFAAHSGNIAERPSSVIFLLDGRSLLQCEIQLMDASKYKVSPHIRLKGDYSQYQSDAICSMCHDGGELILCDHCPSSFHTTCIGLEDVPEGKWFCPSCRCDICGFGDYDRDIEKFTNTTILYCDQCEREYHVGCLRGRWSQRLDSCPSGNWFCSNKCSEIFYNLHKVVGKSNSTSAEGLSWTILRWRCNDLKDLGRSDLETAAEHHSKLSTALDVLHECFMPIVEYRTQSDLVADIIFNKESELNRLNFWGFYTMLLEKGDEPVTVATFRVFGEKVAEMPFIGTRHVYRRKGMCSLLVTELEKLLRSLGVERLLLPAVPLLLETWKSSFGFTEMDRSERLALSNYTLLDFDGATMCQKLL</sequence>
<evidence type="ECO:0000256" key="5">
    <source>
        <dbReference type="ARBA" id="ARBA00023242"/>
    </source>
</evidence>
<evidence type="ECO:0000256" key="1">
    <source>
        <dbReference type="ARBA" id="ARBA00004123"/>
    </source>
</evidence>
<dbReference type="AlphaFoldDB" id="A0AAQ3L0N6"/>
<proteinExistence type="predicted"/>
<evidence type="ECO:0000313" key="9">
    <source>
        <dbReference type="EMBL" id="WOL14822.1"/>
    </source>
</evidence>
<dbReference type="SMART" id="SM00743">
    <property type="entry name" value="Agenet"/>
    <property type="match status" value="1"/>
</dbReference>
<dbReference type="PROSITE" id="PS50016">
    <property type="entry name" value="ZF_PHD_2"/>
    <property type="match status" value="1"/>
</dbReference>
<dbReference type="Gene3D" id="3.30.40.10">
    <property type="entry name" value="Zinc/RING finger domain, C3HC4 (zinc finger)"/>
    <property type="match status" value="2"/>
</dbReference>
<dbReference type="GO" id="GO:0008270">
    <property type="term" value="F:zinc ion binding"/>
    <property type="evidence" value="ECO:0007669"/>
    <property type="project" value="UniProtKB-KW"/>
</dbReference>
<comment type="subcellular location">
    <subcellularLocation>
        <location evidence="1">Nucleus</location>
    </subcellularLocation>
</comment>
<dbReference type="EMBL" id="CP136896">
    <property type="protein sequence ID" value="WOL14822.1"/>
    <property type="molecule type" value="Genomic_DNA"/>
</dbReference>
<dbReference type="GO" id="GO:0005634">
    <property type="term" value="C:nucleus"/>
    <property type="evidence" value="ECO:0007669"/>
    <property type="project" value="UniProtKB-SubCell"/>
</dbReference>
<evidence type="ECO:0000256" key="3">
    <source>
        <dbReference type="ARBA" id="ARBA00022771"/>
    </source>
</evidence>
<reference evidence="9 10" key="1">
    <citation type="submission" date="2023-10" db="EMBL/GenBank/DDBJ databases">
        <title>Chromosome-scale genome assembly provides insights into flower coloration mechanisms of Canna indica.</title>
        <authorList>
            <person name="Li C."/>
        </authorList>
    </citation>
    <scope>NUCLEOTIDE SEQUENCE [LARGE SCALE GENOMIC DNA]</scope>
    <source>
        <tissue evidence="9">Flower</tissue>
    </source>
</reference>
<evidence type="ECO:0000259" key="7">
    <source>
        <dbReference type="PROSITE" id="PS50016"/>
    </source>
</evidence>
<dbReference type="PROSITE" id="PS51186">
    <property type="entry name" value="GNAT"/>
    <property type="match status" value="1"/>
</dbReference>
<dbReference type="Proteomes" id="UP001327560">
    <property type="component" value="Chromosome 7"/>
</dbReference>